<reference evidence="1" key="1">
    <citation type="journal article" date="2020" name="Stud. Mycol.">
        <title>101 Dothideomycetes genomes: a test case for predicting lifestyles and emergence of pathogens.</title>
        <authorList>
            <person name="Haridas S."/>
            <person name="Albert R."/>
            <person name="Binder M."/>
            <person name="Bloem J."/>
            <person name="Labutti K."/>
            <person name="Salamov A."/>
            <person name="Andreopoulos B."/>
            <person name="Baker S."/>
            <person name="Barry K."/>
            <person name="Bills G."/>
            <person name="Bluhm B."/>
            <person name="Cannon C."/>
            <person name="Castanera R."/>
            <person name="Culley D."/>
            <person name="Daum C."/>
            <person name="Ezra D."/>
            <person name="Gonzalez J."/>
            <person name="Henrissat B."/>
            <person name="Kuo A."/>
            <person name="Liang C."/>
            <person name="Lipzen A."/>
            <person name="Lutzoni F."/>
            <person name="Magnuson J."/>
            <person name="Mondo S."/>
            <person name="Nolan M."/>
            <person name="Ohm R."/>
            <person name="Pangilinan J."/>
            <person name="Park H.-J."/>
            <person name="Ramirez L."/>
            <person name="Alfaro M."/>
            <person name="Sun H."/>
            <person name="Tritt A."/>
            <person name="Yoshinaga Y."/>
            <person name="Zwiers L.-H."/>
            <person name="Turgeon B."/>
            <person name="Goodwin S."/>
            <person name="Spatafora J."/>
            <person name="Crous P."/>
            <person name="Grigoriev I."/>
        </authorList>
    </citation>
    <scope>NUCLEOTIDE SEQUENCE</scope>
    <source>
        <strain evidence="1">CBS 379.55</strain>
    </source>
</reference>
<evidence type="ECO:0000313" key="1">
    <source>
        <dbReference type="EMBL" id="KAF2275140.1"/>
    </source>
</evidence>
<dbReference type="GeneID" id="54556250"/>
<name>A0A6A6JEU8_WESOR</name>
<accession>A0A6A6JEU8</accession>
<protein>
    <submittedName>
        <fullName evidence="1">Uncharacterized protein</fullName>
    </submittedName>
</protein>
<organism evidence="1 2">
    <name type="scientific">Westerdykella ornata</name>
    <dbReference type="NCBI Taxonomy" id="318751"/>
    <lineage>
        <taxon>Eukaryota</taxon>
        <taxon>Fungi</taxon>
        <taxon>Dikarya</taxon>
        <taxon>Ascomycota</taxon>
        <taxon>Pezizomycotina</taxon>
        <taxon>Dothideomycetes</taxon>
        <taxon>Pleosporomycetidae</taxon>
        <taxon>Pleosporales</taxon>
        <taxon>Sporormiaceae</taxon>
        <taxon>Westerdykella</taxon>
    </lineage>
</organism>
<sequence>MATSILAPMSRMENVPAIGDPPFVSLPSKMQQRWKTPSTGAHILSMNISPQHALVVDSITDRRLIDLRRP</sequence>
<dbReference type="EMBL" id="ML986498">
    <property type="protein sequence ID" value="KAF2275140.1"/>
    <property type="molecule type" value="Genomic_DNA"/>
</dbReference>
<dbReference type="AlphaFoldDB" id="A0A6A6JEU8"/>
<proteinExistence type="predicted"/>
<gene>
    <name evidence="1" type="ORF">EI97DRAFT_78445</name>
</gene>
<dbReference type="Proteomes" id="UP000800097">
    <property type="component" value="Unassembled WGS sequence"/>
</dbReference>
<evidence type="ECO:0000313" key="2">
    <source>
        <dbReference type="Proteomes" id="UP000800097"/>
    </source>
</evidence>
<keyword evidence="2" id="KW-1185">Reference proteome</keyword>
<dbReference type="RefSeq" id="XP_033652679.1">
    <property type="nucleotide sequence ID" value="XM_033803075.1"/>
</dbReference>